<dbReference type="RefSeq" id="WP_186935353.1">
    <property type="nucleotide sequence ID" value="NZ_JACOPS010000002.1"/>
</dbReference>
<evidence type="ECO:0000256" key="2">
    <source>
        <dbReference type="ARBA" id="ARBA00022801"/>
    </source>
</evidence>
<evidence type="ECO:0000313" key="4">
    <source>
        <dbReference type="EMBL" id="MBC5728196.1"/>
    </source>
</evidence>
<dbReference type="Proteomes" id="UP000636755">
    <property type="component" value="Unassembled WGS sequence"/>
</dbReference>
<evidence type="ECO:0000313" key="5">
    <source>
        <dbReference type="Proteomes" id="UP000636755"/>
    </source>
</evidence>
<proteinExistence type="inferred from homology"/>
<dbReference type="SUPFAM" id="SSF52499">
    <property type="entry name" value="Isochorismatase-like hydrolases"/>
    <property type="match status" value="1"/>
</dbReference>
<feature type="domain" description="Isochorismatase-like" evidence="3">
    <location>
        <begin position="4"/>
        <end position="173"/>
    </location>
</feature>
<dbReference type="PANTHER" id="PTHR43540">
    <property type="entry name" value="PEROXYUREIDOACRYLATE/UREIDOACRYLATE AMIDOHYDROLASE-RELATED"/>
    <property type="match status" value="1"/>
</dbReference>
<comment type="similarity">
    <text evidence="1">Belongs to the isochorismatase family.</text>
</comment>
<dbReference type="Pfam" id="PF00857">
    <property type="entry name" value="Isochorismatase"/>
    <property type="match status" value="1"/>
</dbReference>
<keyword evidence="5" id="KW-1185">Reference proteome</keyword>
<dbReference type="EMBL" id="JACOPS010000002">
    <property type="protein sequence ID" value="MBC5728196.1"/>
    <property type="molecule type" value="Genomic_DNA"/>
</dbReference>
<dbReference type="InterPro" id="IPR050272">
    <property type="entry name" value="Isochorismatase-like_hydrls"/>
</dbReference>
<accession>A0ABR7HKY5</accession>
<dbReference type="GO" id="GO:0016787">
    <property type="term" value="F:hydrolase activity"/>
    <property type="evidence" value="ECO:0007669"/>
    <property type="project" value="UniProtKB-KW"/>
</dbReference>
<dbReference type="Gene3D" id="3.40.50.850">
    <property type="entry name" value="Isochorismatase-like"/>
    <property type="match status" value="1"/>
</dbReference>
<comment type="caution">
    <text evidence="4">The sequence shown here is derived from an EMBL/GenBank/DDBJ whole genome shotgun (WGS) entry which is preliminary data.</text>
</comment>
<dbReference type="InterPro" id="IPR000868">
    <property type="entry name" value="Isochorismatase-like_dom"/>
</dbReference>
<dbReference type="PANTHER" id="PTHR43540:SF6">
    <property type="entry name" value="ISOCHORISMATASE-LIKE DOMAIN-CONTAINING PROTEIN"/>
    <property type="match status" value="1"/>
</dbReference>
<evidence type="ECO:0000259" key="3">
    <source>
        <dbReference type="Pfam" id="PF00857"/>
    </source>
</evidence>
<gene>
    <name evidence="4" type="ORF">H8R91_06640</name>
</gene>
<reference evidence="4 5" key="1">
    <citation type="submission" date="2020-08" db="EMBL/GenBank/DDBJ databases">
        <title>Genome public.</title>
        <authorList>
            <person name="Liu C."/>
            <person name="Sun Q."/>
        </authorList>
    </citation>
    <scope>NUCLEOTIDE SEQUENCE [LARGE SCALE GENOMIC DNA]</scope>
    <source>
        <strain evidence="4 5">NSJ-71</strain>
    </source>
</reference>
<dbReference type="InterPro" id="IPR036380">
    <property type="entry name" value="Isochorismatase-like_sf"/>
</dbReference>
<protein>
    <submittedName>
        <fullName evidence="4">Cysteine hydrolase</fullName>
    </submittedName>
</protein>
<evidence type="ECO:0000256" key="1">
    <source>
        <dbReference type="ARBA" id="ARBA00006336"/>
    </source>
</evidence>
<keyword evidence="2 4" id="KW-0378">Hydrolase</keyword>
<organism evidence="4 5">
    <name type="scientific">Ruminococcus intestinalis</name>
    <dbReference type="NCBI Taxonomy" id="2763066"/>
    <lineage>
        <taxon>Bacteria</taxon>
        <taxon>Bacillati</taxon>
        <taxon>Bacillota</taxon>
        <taxon>Clostridia</taxon>
        <taxon>Eubacteriales</taxon>
        <taxon>Oscillospiraceae</taxon>
        <taxon>Ruminococcus</taxon>
    </lineage>
</organism>
<name>A0ABR7HKY5_9FIRM</name>
<sequence>MRKCLITVDYQVDFVNGSLGFDGAEKLENAIAEKIEKYRAEGADIIFTLDTHQCDYLTTFEGRILPIEHCIEYTKGHELYGKIKSMVQPNDKVFKKCTYGSEALFDYLRKCDYKEIELCGLVSNICVISNAVLARTALPNAQLIVDSNATASNDESLNTSALNVMRGLGITVI</sequence>
<dbReference type="CDD" id="cd00431">
    <property type="entry name" value="cysteine_hydrolases"/>
    <property type="match status" value="1"/>
</dbReference>